<name>A0A2K8NV54_9MOLU</name>
<evidence type="ECO:0000256" key="1">
    <source>
        <dbReference type="ARBA" id="ARBA00004651"/>
    </source>
</evidence>
<sequence>MGKSLRLTFKNSFKNAISSKSQLIGLITLIALLSLVISLMLSISARVLVQYDALKRESNQHNLVMKIDPFEKVKTSDGAPPNIVDAQQYWLQDYNTRHNQMPKMFDWTRTEAREFTQVFFKENLITLKAVAKTTNKGLNPVDKLIISEGENLDYKKNNGLNQAVLDPGFAKTNNIEIGSIIRFQKDNLGDRFLVTNNKNSGATPEEQKDIENIAKEGLFKEDGIFLNSKYKNYNWFQIVGFGNSADFIMPILNSTLPLPNRDNQALLYVNPVNFGMSQNIKTQDWEFRPNDAKLVVTSNNEWESFYSIKAPVNFDPELANAWFNSNALENNSQAQKKLFYPIHDKSYAFVKRTSTVESTIQIYNAISGAILIVILIVSIYTMALVTRKQIDKSRAQIGIMKALGYRKRDIILNFTVLPFITSLMGGALGYLIAQGIQVALIQEIRLYFSINFAIWAFDWISLLILILSIWGLLNFIAFFIAYLILRGSALSLIEANKKPRIHRYTKILKRTNTKISIGAKIQNALFIDSLGKMSAVGGVVLLSTILLTAGFAAPDILNRNRTKSFEGINYNQLVEYQQPTYNNPFSFMKTYNKNAPVDFGKFNDVTIDYKGTNWKGQEEQKHTVLKTTLDVDHSKYDISKLVDKINNNNLTSDYYGVALKTKDKDHPDSQFITKGNMRMLSANDIALSTNYFRYIASLGERNSNGEFFPSMMYSMLLGQWPSYQQFKKELDASKDNKAKLKVMLNFYNFYSNSIGLTISNKYSMPKGVLDKDKIPTDEERIENFNKNNDIQKQAWNGNTQGIIGLDGFTWEQLPDNVDMFISDGKKSVGKNRIIFNLDNPIDDLATLNVDDLDSEKDKELITKYLAAIELWYVIYISNRSDTAILQATYSRSPYFVQQTLKERYEKQESYATGFNIVSYDPQTEYLGTMFEAIKDELKFKVYGIHGENQFIDLNSRDGVDLNNRLKDPTIEDNYRVVVNQSLAKKLNLHEGSVITDLSSLKESLIENNENVSTRFKVEDWKDTKIQRKDPDSLIPGGGDKIGPEGGFVQTSLLEIGWNAFAQPTNFKYQLGSAGKMSQFVKESLLNHYINGSIKNAKEKIKLDRPLKVVGIHDGYGQPTAWINNDDANTIMDYQPARDFLFDKYFKVQWGDDIKKILSKEDQSKELDTSATTIAKFISDNKSDDPKKNIDVTPIIEVFDNSHPIFNYKYSSDPGIGDLDKLVSTNTMLGDYSPIAMNGDANHDGIGRGSIAYVLPVATAKALLNQLSNVVLGVMILLILMLIAMTMIIIGLTTSIIIKDNARFIATLKVLGYTNVYICRSILGMYLAVIASMLVVGFIAGFAIFYKVVQYMTFNTSFVLPFQFVIWLPFAVIVVILVLYAITLGFGFRNISKLNATHLLQNVDL</sequence>
<dbReference type="PANTHER" id="PTHR30572:SF4">
    <property type="entry name" value="ABC TRANSPORTER PERMEASE YTRF"/>
    <property type="match status" value="1"/>
</dbReference>
<keyword evidence="4 7" id="KW-1133">Transmembrane helix</keyword>
<reference evidence="9 10" key="1">
    <citation type="submission" date="2017-11" db="EMBL/GenBank/DDBJ databases">
        <title>Genome sequence of Entomoplasma luminosum PIMN-1 (ATCC 49195).</title>
        <authorList>
            <person name="Lo W.-S."/>
            <person name="Gasparich G.E."/>
            <person name="Kuo C.-H."/>
        </authorList>
    </citation>
    <scope>NUCLEOTIDE SEQUENCE [LARGE SCALE GENOMIC DNA]</scope>
    <source>
        <strain evidence="9 10">PIMN-1</strain>
    </source>
</reference>
<dbReference type="Proteomes" id="UP000232063">
    <property type="component" value="Chromosome"/>
</dbReference>
<dbReference type="GO" id="GO:0022857">
    <property type="term" value="F:transmembrane transporter activity"/>
    <property type="evidence" value="ECO:0007669"/>
    <property type="project" value="TreeGrafter"/>
</dbReference>
<dbReference type="InterPro" id="IPR003838">
    <property type="entry name" value="ABC3_permease_C"/>
</dbReference>
<evidence type="ECO:0000256" key="2">
    <source>
        <dbReference type="ARBA" id="ARBA00022475"/>
    </source>
</evidence>
<feature type="transmembrane region" description="Helical" evidence="7">
    <location>
        <begin position="1317"/>
        <end position="1345"/>
    </location>
</feature>
<proteinExistence type="inferred from homology"/>
<dbReference type="PANTHER" id="PTHR30572">
    <property type="entry name" value="MEMBRANE COMPONENT OF TRANSPORTER-RELATED"/>
    <property type="match status" value="1"/>
</dbReference>
<gene>
    <name evidence="9" type="ORF">ELUMI_v1c03130</name>
</gene>
<evidence type="ECO:0000256" key="3">
    <source>
        <dbReference type="ARBA" id="ARBA00022692"/>
    </source>
</evidence>
<evidence type="ECO:0000256" key="5">
    <source>
        <dbReference type="ARBA" id="ARBA00023136"/>
    </source>
</evidence>
<feature type="domain" description="ABC3 transporter permease C-terminal" evidence="8">
    <location>
        <begin position="1276"/>
        <end position="1394"/>
    </location>
</feature>
<dbReference type="OrthoDB" id="393409at2"/>
<evidence type="ECO:0000313" key="9">
    <source>
        <dbReference type="EMBL" id="ATZ17038.1"/>
    </source>
</evidence>
<dbReference type="GO" id="GO:0005886">
    <property type="term" value="C:plasma membrane"/>
    <property type="evidence" value="ECO:0007669"/>
    <property type="project" value="UniProtKB-SubCell"/>
</dbReference>
<keyword evidence="5 7" id="KW-0472">Membrane</keyword>
<dbReference type="Pfam" id="PF02687">
    <property type="entry name" value="FtsX"/>
    <property type="match status" value="2"/>
</dbReference>
<accession>A0A2K8NV54</accession>
<evidence type="ECO:0000256" key="4">
    <source>
        <dbReference type="ARBA" id="ARBA00022989"/>
    </source>
</evidence>
<feature type="transmembrane region" description="Helical" evidence="7">
    <location>
        <begin position="1365"/>
        <end position="1387"/>
    </location>
</feature>
<feature type="transmembrane region" description="Helical" evidence="7">
    <location>
        <begin position="362"/>
        <end position="385"/>
    </location>
</feature>
<dbReference type="RefSeq" id="WP_025734066.1">
    <property type="nucleotide sequence ID" value="NZ_CP024963.1"/>
</dbReference>
<feature type="transmembrane region" description="Helical" evidence="7">
    <location>
        <begin position="410"/>
        <end position="432"/>
    </location>
</feature>
<protein>
    <submittedName>
        <fullName evidence="9">ABC transporter permease</fullName>
    </submittedName>
</protein>
<comment type="subcellular location">
    <subcellularLocation>
        <location evidence="1">Cell membrane</location>
        <topology evidence="1">Multi-pass membrane protein</topology>
    </subcellularLocation>
</comment>
<dbReference type="KEGG" id="elj:ELUMI_v1c03130"/>
<organism evidence="9 10">
    <name type="scientific">Williamsoniiplasma luminosum</name>
    <dbReference type="NCBI Taxonomy" id="214888"/>
    <lineage>
        <taxon>Bacteria</taxon>
        <taxon>Bacillati</taxon>
        <taxon>Mycoplasmatota</taxon>
        <taxon>Mollicutes</taxon>
        <taxon>Entomoplasmatales</taxon>
        <taxon>Williamsoniiplasma</taxon>
    </lineage>
</organism>
<keyword evidence="2" id="KW-1003">Cell membrane</keyword>
<comment type="similarity">
    <text evidence="6">Belongs to the ABC-4 integral membrane protein family.</text>
</comment>
<dbReference type="EMBL" id="CP024963">
    <property type="protein sequence ID" value="ATZ17038.1"/>
    <property type="molecule type" value="Genomic_DNA"/>
</dbReference>
<dbReference type="InterPro" id="IPR050250">
    <property type="entry name" value="Macrolide_Exporter_MacB"/>
</dbReference>
<keyword evidence="3 7" id="KW-0812">Transmembrane</keyword>
<feature type="transmembrane region" description="Helical" evidence="7">
    <location>
        <begin position="535"/>
        <end position="553"/>
    </location>
</feature>
<keyword evidence="10" id="KW-1185">Reference proteome</keyword>
<evidence type="ECO:0000256" key="6">
    <source>
        <dbReference type="ARBA" id="ARBA00038076"/>
    </source>
</evidence>
<evidence type="ECO:0000256" key="7">
    <source>
        <dbReference type="SAM" id="Phobius"/>
    </source>
</evidence>
<evidence type="ECO:0000259" key="8">
    <source>
        <dbReference type="Pfam" id="PF02687"/>
    </source>
</evidence>
<feature type="transmembrane region" description="Helical" evidence="7">
    <location>
        <begin position="452"/>
        <end position="485"/>
    </location>
</feature>
<feature type="transmembrane region" description="Helical" evidence="7">
    <location>
        <begin position="1269"/>
        <end position="1297"/>
    </location>
</feature>
<feature type="domain" description="ABC3 transporter permease C-terminal" evidence="8">
    <location>
        <begin position="369"/>
        <end position="487"/>
    </location>
</feature>
<evidence type="ECO:0000313" key="10">
    <source>
        <dbReference type="Proteomes" id="UP000232063"/>
    </source>
</evidence>